<organism evidence="2 3">
    <name type="scientific">Paraclostridium bifermentans ATCC 638 = DSM 14991</name>
    <dbReference type="NCBI Taxonomy" id="1233171"/>
    <lineage>
        <taxon>Bacteria</taxon>
        <taxon>Bacillati</taxon>
        <taxon>Bacillota</taxon>
        <taxon>Clostridia</taxon>
        <taxon>Peptostreptococcales</taxon>
        <taxon>Peptostreptococcaceae</taxon>
        <taxon>Paraclostridium</taxon>
    </lineage>
</organism>
<evidence type="ECO:0000313" key="2">
    <source>
        <dbReference type="EMBL" id="EQK42040.1"/>
    </source>
</evidence>
<sequence length="64" mass="7719">MYDLYKVDNESIQKKYEYSIVTDWNGIAKCVIRTKDIFIVPFKSVDERLANIEGERWIFKCTFF</sequence>
<dbReference type="EMBL" id="AVNC01000015">
    <property type="protein sequence ID" value="EQK42040.1"/>
    <property type="molecule type" value="Genomic_DNA"/>
</dbReference>
<dbReference type="InterPro" id="IPR007374">
    <property type="entry name" value="ASCH_domain"/>
</dbReference>
<dbReference type="AlphaFoldDB" id="T4VLM9"/>
<gene>
    <name evidence="2" type="ORF">C672_0979</name>
</gene>
<name>T4VLM9_PARBF</name>
<comment type="caution">
    <text evidence="2">The sequence shown here is derived from an EMBL/GenBank/DDBJ whole genome shotgun (WGS) entry which is preliminary data.</text>
</comment>
<dbReference type="Proteomes" id="UP000015688">
    <property type="component" value="Unassembled WGS sequence"/>
</dbReference>
<accession>T4VLM9</accession>
<dbReference type="InterPro" id="IPR015947">
    <property type="entry name" value="PUA-like_sf"/>
</dbReference>
<dbReference type="PATRIC" id="fig|1233171.3.peg.877"/>
<dbReference type="RefSeq" id="WP_021432209.1">
    <property type="nucleotide sequence ID" value="NZ_AVNC01000015.1"/>
</dbReference>
<proteinExistence type="predicted"/>
<dbReference type="Gene3D" id="3.10.400.10">
    <property type="entry name" value="Sulfate adenylyltransferase"/>
    <property type="match status" value="1"/>
</dbReference>
<feature type="domain" description="ASCH" evidence="1">
    <location>
        <begin position="5"/>
        <end position="55"/>
    </location>
</feature>
<dbReference type="SUPFAM" id="SSF88697">
    <property type="entry name" value="PUA domain-like"/>
    <property type="match status" value="1"/>
</dbReference>
<dbReference type="Pfam" id="PF04266">
    <property type="entry name" value="ASCH"/>
    <property type="match status" value="1"/>
</dbReference>
<protein>
    <submittedName>
        <fullName evidence="2">ASCH domain protein</fullName>
    </submittedName>
</protein>
<dbReference type="GeneID" id="67471865"/>
<evidence type="ECO:0000259" key="1">
    <source>
        <dbReference type="Pfam" id="PF04266"/>
    </source>
</evidence>
<evidence type="ECO:0000313" key="3">
    <source>
        <dbReference type="Proteomes" id="UP000015688"/>
    </source>
</evidence>
<reference evidence="2 3" key="1">
    <citation type="submission" date="2013-06" db="EMBL/GenBank/DDBJ databases">
        <authorList>
            <person name="Walk S."/>
            <person name="Aronoff D."/>
            <person name="Young V.Y."/>
            <person name="Marsh J."/>
            <person name="Harrison L."/>
            <person name="Daugherty S.C."/>
            <person name="Shefchek K.A."/>
            <person name="Hine E.E."/>
            <person name="Tallon L.J."/>
            <person name="Sadzewicz L.K."/>
            <person name="Rasko D.A."/>
        </authorList>
    </citation>
    <scope>NUCLEOTIDE SEQUENCE [LARGE SCALE GENOMIC DNA]</scope>
    <source>
        <strain evidence="2 3">ATCC 638</strain>
    </source>
</reference>